<feature type="transmembrane region" description="Helical" evidence="1">
    <location>
        <begin position="80"/>
        <end position="101"/>
    </location>
</feature>
<evidence type="ECO:0000313" key="2">
    <source>
        <dbReference type="EMBL" id="GIF70772.1"/>
    </source>
</evidence>
<evidence type="ECO:0000256" key="1">
    <source>
        <dbReference type="SAM" id="Phobius"/>
    </source>
</evidence>
<comment type="caution">
    <text evidence="2">The sequence shown here is derived from an EMBL/GenBank/DDBJ whole genome shotgun (WGS) entry which is preliminary data.</text>
</comment>
<keyword evidence="1" id="KW-0812">Transmembrane</keyword>
<keyword evidence="1" id="KW-0472">Membrane</keyword>
<gene>
    <name evidence="2" type="ORF">Asi02nite_02900</name>
</gene>
<accession>A0ABQ4CHL8</accession>
<organism evidence="2 3">
    <name type="scientific">Asanoa siamensis</name>
    <dbReference type="NCBI Taxonomy" id="926357"/>
    <lineage>
        <taxon>Bacteria</taxon>
        <taxon>Bacillati</taxon>
        <taxon>Actinomycetota</taxon>
        <taxon>Actinomycetes</taxon>
        <taxon>Micromonosporales</taxon>
        <taxon>Micromonosporaceae</taxon>
        <taxon>Asanoa</taxon>
    </lineage>
</organism>
<name>A0ABQ4CHL8_9ACTN</name>
<keyword evidence="3" id="KW-1185">Reference proteome</keyword>
<reference evidence="2 3" key="1">
    <citation type="submission" date="2021-01" db="EMBL/GenBank/DDBJ databases">
        <title>Whole genome shotgun sequence of Asanoa siamensis NBRC 107932.</title>
        <authorList>
            <person name="Komaki H."/>
            <person name="Tamura T."/>
        </authorList>
    </citation>
    <scope>NUCLEOTIDE SEQUENCE [LARGE SCALE GENOMIC DNA]</scope>
    <source>
        <strain evidence="2 3">NBRC 107932</strain>
    </source>
</reference>
<keyword evidence="1" id="KW-1133">Transmembrane helix</keyword>
<dbReference type="EMBL" id="BONE01000002">
    <property type="protein sequence ID" value="GIF70772.1"/>
    <property type="molecule type" value="Genomic_DNA"/>
</dbReference>
<dbReference type="Proteomes" id="UP000604117">
    <property type="component" value="Unassembled WGS sequence"/>
</dbReference>
<sequence>MVQEKVAATPDREGTGTTLAHERLDVTATRDQTGATATHQTARTAVRGERVGVTARQAPPCGVRVDAGERVEELLALRRLLAGSLGALGSLVTLATLALGAAPAPRGAAADGVIVLFGANMSLLMAIAYAPAATAVRTAARKVCRELVALAGAPAADLLDRVARRHEIEQVLGVDRGLLADLQSGVLVIAPLLAGAATVFLPD</sequence>
<evidence type="ECO:0000313" key="3">
    <source>
        <dbReference type="Proteomes" id="UP000604117"/>
    </source>
</evidence>
<proteinExistence type="predicted"/>
<protein>
    <submittedName>
        <fullName evidence="2">Uncharacterized protein</fullName>
    </submittedName>
</protein>
<feature type="transmembrane region" description="Helical" evidence="1">
    <location>
        <begin position="113"/>
        <end position="132"/>
    </location>
</feature>